<dbReference type="EMBL" id="JAKOGI010001573">
    <property type="protein sequence ID" value="KAJ8424952.1"/>
    <property type="molecule type" value="Genomic_DNA"/>
</dbReference>
<keyword evidence="4" id="KW-1185">Reference proteome</keyword>
<dbReference type="PROSITE" id="PS50966">
    <property type="entry name" value="ZF_SWIM"/>
    <property type="match status" value="1"/>
</dbReference>
<dbReference type="GO" id="GO:0008270">
    <property type="term" value="F:zinc ion binding"/>
    <property type="evidence" value="ECO:0007669"/>
    <property type="project" value="UniProtKB-KW"/>
</dbReference>
<dbReference type="OrthoDB" id="2402896at2759"/>
<protein>
    <recommendedName>
        <fullName evidence="2">SWIM-type domain-containing protein</fullName>
    </recommendedName>
</protein>
<dbReference type="PANTHER" id="PTHR47718">
    <property type="entry name" value="OS01G0519700 PROTEIN"/>
    <property type="match status" value="1"/>
</dbReference>
<accession>A0A9Q1JH55</accession>
<reference evidence="3" key="1">
    <citation type="submission" date="2022-04" db="EMBL/GenBank/DDBJ databases">
        <title>Carnegiea gigantea Genome sequencing and assembly v2.</title>
        <authorList>
            <person name="Copetti D."/>
            <person name="Sanderson M.J."/>
            <person name="Burquez A."/>
            <person name="Wojciechowski M.F."/>
        </authorList>
    </citation>
    <scope>NUCLEOTIDE SEQUENCE</scope>
    <source>
        <strain evidence="3">SGP5-SGP5p</strain>
        <tissue evidence="3">Aerial part</tissue>
    </source>
</reference>
<feature type="domain" description="SWIM-type" evidence="2">
    <location>
        <begin position="76"/>
        <end position="114"/>
    </location>
</feature>
<keyword evidence="1" id="KW-0479">Metal-binding</keyword>
<dbReference type="Proteomes" id="UP001153076">
    <property type="component" value="Unassembled WGS sequence"/>
</dbReference>
<name>A0A9Q1JH55_9CARY</name>
<dbReference type="InterPro" id="IPR007527">
    <property type="entry name" value="Znf_SWIM"/>
</dbReference>
<evidence type="ECO:0000256" key="1">
    <source>
        <dbReference type="PROSITE-ProRule" id="PRU00325"/>
    </source>
</evidence>
<sequence>MKNLQEALFDAEALDVVANDGEEDVSVEAFLMFEKKFIDGARYNFKAIESYSSAMSFEVWGIKFARESHGEEPYEFRHIVNFNKEEGVVECSCKMFTEVGILCYHCLRVLHACCVEHVPNRYIIKRWCKGIKGGHNLELGSSTDANVEEMNSIITANQINKNARAHCEKCFLELKELVEFDVGSIHCDEDGNVKVLNSLPNVLNPPGSRQKGVRNKKFKSIVYQLFEITLPTFNHLSLVLHDQHRVGSFPLLSFHPTYYFHSANSSLVFMPVMAPPVLQQLHSDAQAQVHAHPLALARAHPLALAHAHPPPEAQAQIDCCKIFFVFQLHS</sequence>
<dbReference type="PANTHER" id="PTHR47718:SF17">
    <property type="entry name" value="PROTEIN FAR1-RELATED SEQUENCE 5-LIKE"/>
    <property type="match status" value="1"/>
</dbReference>
<evidence type="ECO:0000313" key="4">
    <source>
        <dbReference type="Proteomes" id="UP001153076"/>
    </source>
</evidence>
<proteinExistence type="predicted"/>
<dbReference type="AlphaFoldDB" id="A0A9Q1JH55"/>
<evidence type="ECO:0000259" key="2">
    <source>
        <dbReference type="PROSITE" id="PS50966"/>
    </source>
</evidence>
<keyword evidence="1" id="KW-0863">Zinc-finger</keyword>
<organism evidence="3 4">
    <name type="scientific">Carnegiea gigantea</name>
    <dbReference type="NCBI Taxonomy" id="171969"/>
    <lineage>
        <taxon>Eukaryota</taxon>
        <taxon>Viridiplantae</taxon>
        <taxon>Streptophyta</taxon>
        <taxon>Embryophyta</taxon>
        <taxon>Tracheophyta</taxon>
        <taxon>Spermatophyta</taxon>
        <taxon>Magnoliopsida</taxon>
        <taxon>eudicotyledons</taxon>
        <taxon>Gunneridae</taxon>
        <taxon>Pentapetalae</taxon>
        <taxon>Caryophyllales</taxon>
        <taxon>Cactineae</taxon>
        <taxon>Cactaceae</taxon>
        <taxon>Cactoideae</taxon>
        <taxon>Echinocereeae</taxon>
        <taxon>Carnegiea</taxon>
    </lineage>
</organism>
<comment type="caution">
    <text evidence="3">The sequence shown here is derived from an EMBL/GenBank/DDBJ whole genome shotgun (WGS) entry which is preliminary data.</text>
</comment>
<evidence type="ECO:0000313" key="3">
    <source>
        <dbReference type="EMBL" id="KAJ8424952.1"/>
    </source>
</evidence>
<gene>
    <name evidence="3" type="ORF">Cgig2_018759</name>
</gene>
<keyword evidence="1" id="KW-0862">Zinc</keyword>